<evidence type="ECO:0000313" key="1">
    <source>
        <dbReference type="EMBL" id="KAF9649298.1"/>
    </source>
</evidence>
<proteinExistence type="predicted"/>
<accession>A0ACB6ZIY0</accession>
<protein>
    <submittedName>
        <fullName evidence="1">Fungal pheromone STE3G-protein-coupled receptor</fullName>
    </submittedName>
</protein>
<keyword evidence="2" id="KW-1185">Reference proteome</keyword>
<name>A0ACB6ZIY0_THEGA</name>
<reference evidence="1" key="2">
    <citation type="journal article" date="2020" name="Nat. Commun.">
        <title>Large-scale genome sequencing of mycorrhizal fungi provides insights into the early evolution of symbiotic traits.</title>
        <authorList>
            <person name="Miyauchi S."/>
            <person name="Kiss E."/>
            <person name="Kuo A."/>
            <person name="Drula E."/>
            <person name="Kohler A."/>
            <person name="Sanchez-Garcia M."/>
            <person name="Morin E."/>
            <person name="Andreopoulos B."/>
            <person name="Barry K.W."/>
            <person name="Bonito G."/>
            <person name="Buee M."/>
            <person name="Carver A."/>
            <person name="Chen C."/>
            <person name="Cichocki N."/>
            <person name="Clum A."/>
            <person name="Culley D."/>
            <person name="Crous P.W."/>
            <person name="Fauchery L."/>
            <person name="Girlanda M."/>
            <person name="Hayes R.D."/>
            <person name="Keri Z."/>
            <person name="LaButti K."/>
            <person name="Lipzen A."/>
            <person name="Lombard V."/>
            <person name="Magnuson J."/>
            <person name="Maillard F."/>
            <person name="Murat C."/>
            <person name="Nolan M."/>
            <person name="Ohm R.A."/>
            <person name="Pangilinan J."/>
            <person name="Pereira M.F."/>
            <person name="Perotto S."/>
            <person name="Peter M."/>
            <person name="Pfister S."/>
            <person name="Riley R."/>
            <person name="Sitrit Y."/>
            <person name="Stielow J.B."/>
            <person name="Szollosi G."/>
            <person name="Zifcakova L."/>
            <person name="Stursova M."/>
            <person name="Spatafora J.W."/>
            <person name="Tedersoo L."/>
            <person name="Vaario L.M."/>
            <person name="Yamada A."/>
            <person name="Yan M."/>
            <person name="Wang P."/>
            <person name="Xu J."/>
            <person name="Bruns T."/>
            <person name="Baldrian P."/>
            <person name="Vilgalys R."/>
            <person name="Dunand C."/>
            <person name="Henrissat B."/>
            <person name="Grigoriev I.V."/>
            <person name="Hibbett D."/>
            <person name="Nagy L.G."/>
            <person name="Martin F.M."/>
        </authorList>
    </citation>
    <scope>NUCLEOTIDE SEQUENCE</scope>
    <source>
        <strain evidence="1">P2</strain>
    </source>
</reference>
<organism evidence="1 2">
    <name type="scientific">Thelephora ganbajun</name>
    <name type="common">Ganba fungus</name>
    <dbReference type="NCBI Taxonomy" id="370292"/>
    <lineage>
        <taxon>Eukaryota</taxon>
        <taxon>Fungi</taxon>
        <taxon>Dikarya</taxon>
        <taxon>Basidiomycota</taxon>
        <taxon>Agaricomycotina</taxon>
        <taxon>Agaricomycetes</taxon>
        <taxon>Thelephorales</taxon>
        <taxon>Thelephoraceae</taxon>
        <taxon>Thelephora</taxon>
    </lineage>
</organism>
<gene>
    <name evidence="1" type="ORF">BDM02DRAFT_3095078</name>
</gene>
<comment type="caution">
    <text evidence="1">The sequence shown here is derived from an EMBL/GenBank/DDBJ whole genome shotgun (WGS) entry which is preliminary data.</text>
</comment>
<keyword evidence="1" id="KW-0675">Receptor</keyword>
<sequence length="335" mass="38056">MSDITYPLFPIVTALGFVIVLIPLPWHLEAWNSGTCYYMIWVALACLNQFVNSVVWTNDALNRAPIWCDISTRITLGAAVGIPASSLCIMRRLYNISKVQAVATTRAEKRRAVLVDTLICVLFPIIEMVLAYIVQGHRFDIFEQVGCYPHIVNMLPAYFLVVMWPVVIGMISAIYCGLTLWSFLQRQAQFSQFMSSNSSLTMSRYFRLMALAGVELLCTTPLSVFLMVLNLTAQPLDPWVSWQDTHYNFSRVRLVPAVFWTMNRWLVVGIQVNRWSGPFCAFIFFAFFGFAAEARKNYRNTISKVFAFCRLKRDPLSPQKTSPGSVLCPIPAPTR</sequence>
<dbReference type="EMBL" id="MU118000">
    <property type="protein sequence ID" value="KAF9649298.1"/>
    <property type="molecule type" value="Genomic_DNA"/>
</dbReference>
<dbReference type="Proteomes" id="UP000886501">
    <property type="component" value="Unassembled WGS sequence"/>
</dbReference>
<evidence type="ECO:0000313" key="2">
    <source>
        <dbReference type="Proteomes" id="UP000886501"/>
    </source>
</evidence>
<reference evidence="1" key="1">
    <citation type="submission" date="2019-10" db="EMBL/GenBank/DDBJ databases">
        <authorList>
            <consortium name="DOE Joint Genome Institute"/>
            <person name="Kuo A."/>
            <person name="Miyauchi S."/>
            <person name="Kiss E."/>
            <person name="Drula E."/>
            <person name="Kohler A."/>
            <person name="Sanchez-Garcia M."/>
            <person name="Andreopoulos B."/>
            <person name="Barry K.W."/>
            <person name="Bonito G."/>
            <person name="Buee M."/>
            <person name="Carver A."/>
            <person name="Chen C."/>
            <person name="Cichocki N."/>
            <person name="Clum A."/>
            <person name="Culley D."/>
            <person name="Crous P.W."/>
            <person name="Fauchery L."/>
            <person name="Girlanda M."/>
            <person name="Hayes R."/>
            <person name="Keri Z."/>
            <person name="Labutti K."/>
            <person name="Lipzen A."/>
            <person name="Lombard V."/>
            <person name="Magnuson J."/>
            <person name="Maillard F."/>
            <person name="Morin E."/>
            <person name="Murat C."/>
            <person name="Nolan M."/>
            <person name="Ohm R."/>
            <person name="Pangilinan J."/>
            <person name="Pereira M."/>
            <person name="Perotto S."/>
            <person name="Peter M."/>
            <person name="Riley R."/>
            <person name="Sitrit Y."/>
            <person name="Stielow B."/>
            <person name="Szollosi G."/>
            <person name="Zifcakova L."/>
            <person name="Stursova M."/>
            <person name="Spatafora J.W."/>
            <person name="Tedersoo L."/>
            <person name="Vaario L.-M."/>
            <person name="Yamada A."/>
            <person name="Yan M."/>
            <person name="Wang P."/>
            <person name="Xu J."/>
            <person name="Bruns T."/>
            <person name="Baldrian P."/>
            <person name="Vilgalys R."/>
            <person name="Henrissat B."/>
            <person name="Grigoriev I.V."/>
            <person name="Hibbett D."/>
            <person name="Nagy L.G."/>
            <person name="Martin F.M."/>
        </authorList>
    </citation>
    <scope>NUCLEOTIDE SEQUENCE</scope>
    <source>
        <strain evidence="1">P2</strain>
    </source>
</reference>